<proteinExistence type="predicted"/>
<keyword evidence="2" id="KW-1185">Reference proteome</keyword>
<dbReference type="RefSeq" id="YP_009217817.1">
    <property type="nucleotide sequence ID" value="NC_029002.1"/>
</dbReference>
<accession>A0A075BSQ6</accession>
<dbReference type="KEGG" id="vg:26643311"/>
<name>A0A075BSQ6_9CAUD</name>
<dbReference type="Proteomes" id="UP000028567">
    <property type="component" value="Segment"/>
</dbReference>
<sequence length="65" mass="7888">MTFYSILRYLLKKLSEIFLWNGPGVSDITYLEHLAINWQYVLMLKIKLSYYRAFKQYTESGDERE</sequence>
<evidence type="ECO:0000313" key="1">
    <source>
        <dbReference type="EMBL" id="AGR48698.1"/>
    </source>
</evidence>
<dbReference type="GeneID" id="26643311"/>
<dbReference type="EMBL" id="KF356199">
    <property type="protein sequence ID" value="AGR48698.1"/>
    <property type="molecule type" value="Genomic_DNA"/>
</dbReference>
<protein>
    <submittedName>
        <fullName evidence="1">Uncharacterized protein</fullName>
    </submittedName>
</protein>
<evidence type="ECO:0000313" key="2">
    <source>
        <dbReference type="Proteomes" id="UP000028567"/>
    </source>
</evidence>
<organism evidence="1 2">
    <name type="scientific">Microcystis phage MaMV-DC</name>
    <dbReference type="NCBI Taxonomy" id="1357715"/>
    <lineage>
        <taxon>Viruses</taxon>
        <taxon>Duplodnaviria</taxon>
        <taxon>Heunggongvirae</taxon>
        <taxon>Uroviricota</taxon>
        <taxon>Caudoviricetes</taxon>
        <taxon>Fukuivirus</taxon>
        <taxon>Fukuivirus MVDC</taxon>
    </lineage>
</organism>
<gene>
    <name evidence="1" type="ORF">MaMVDC_133</name>
</gene>
<reference evidence="1 2" key="1">
    <citation type="submission" date="2013-07" db="EMBL/GenBank/DDBJ databases">
        <title>Sequencing and analysis of the complete genome of Microcystis aeruginosa phage MaMV-DC.</title>
        <authorList>
            <person name="Ou T."/>
            <person name="Li S.H."/>
            <person name="Zhang Q.Y."/>
        </authorList>
    </citation>
    <scope>NUCLEOTIDE SEQUENCE [LARGE SCALE GENOMIC DNA]</scope>
</reference>